<dbReference type="Pfam" id="PF17200">
    <property type="entry name" value="sCache_2"/>
    <property type="match status" value="1"/>
</dbReference>
<gene>
    <name evidence="15" type="ORF">AAIA72_04245</name>
</gene>
<dbReference type="InterPro" id="IPR003660">
    <property type="entry name" value="HAMP_dom"/>
</dbReference>
<dbReference type="KEGG" id="tcd:AAIA72_04245"/>
<evidence type="ECO:0000256" key="8">
    <source>
        <dbReference type="ARBA" id="ARBA00029447"/>
    </source>
</evidence>
<reference evidence="15" key="1">
    <citation type="submission" date="2024-05" db="EMBL/GenBank/DDBJ databases">
        <title>Genome sequencing of novel strain.</title>
        <authorList>
            <person name="Ganbat D."/>
            <person name="Ganbat S."/>
            <person name="Lee S.-J."/>
        </authorList>
    </citation>
    <scope>NUCLEOTIDE SEQUENCE</scope>
    <source>
        <strain evidence="15">SMD15-11</strain>
    </source>
</reference>
<dbReference type="PANTHER" id="PTHR32089:SF119">
    <property type="entry name" value="METHYL-ACCEPTING CHEMOTAXIS PROTEIN CTPL"/>
    <property type="match status" value="1"/>
</dbReference>
<evidence type="ECO:0000313" key="15">
    <source>
        <dbReference type="EMBL" id="XDT73192.1"/>
    </source>
</evidence>
<evidence type="ECO:0000256" key="4">
    <source>
        <dbReference type="ARBA" id="ARBA00022692"/>
    </source>
</evidence>
<dbReference type="Pfam" id="PF00015">
    <property type="entry name" value="MCPsignal"/>
    <property type="match status" value="1"/>
</dbReference>
<dbReference type="PROSITE" id="PS50885">
    <property type="entry name" value="HAMP"/>
    <property type="match status" value="1"/>
</dbReference>
<keyword evidence="4 11" id="KW-0812">Transmembrane</keyword>
<feature type="compositionally biased region" description="Basic and acidic residues" evidence="10">
    <location>
        <begin position="337"/>
        <end position="355"/>
    </location>
</feature>
<feature type="transmembrane region" description="Helical" evidence="11">
    <location>
        <begin position="7"/>
        <end position="28"/>
    </location>
</feature>
<dbReference type="PROSITE" id="PS50192">
    <property type="entry name" value="T_SNARE"/>
    <property type="match status" value="1"/>
</dbReference>
<dbReference type="AlphaFoldDB" id="A0AB39UY01"/>
<dbReference type="PROSITE" id="PS50111">
    <property type="entry name" value="CHEMOTAXIS_TRANSDUC_2"/>
    <property type="match status" value="1"/>
</dbReference>
<keyword evidence="5 11" id="KW-1133">Transmembrane helix</keyword>
<dbReference type="GO" id="GO:0006935">
    <property type="term" value="P:chemotaxis"/>
    <property type="evidence" value="ECO:0007669"/>
    <property type="project" value="InterPro"/>
</dbReference>
<feature type="domain" description="HAMP" evidence="14">
    <location>
        <begin position="226"/>
        <end position="280"/>
    </location>
</feature>
<dbReference type="RefSeq" id="WP_369602186.1">
    <property type="nucleotide sequence ID" value="NZ_CP154858.1"/>
</dbReference>
<dbReference type="SMART" id="SM00283">
    <property type="entry name" value="MA"/>
    <property type="match status" value="1"/>
</dbReference>
<dbReference type="GO" id="GO:0004888">
    <property type="term" value="F:transmembrane signaling receptor activity"/>
    <property type="evidence" value="ECO:0007669"/>
    <property type="project" value="InterPro"/>
</dbReference>
<evidence type="ECO:0000256" key="2">
    <source>
        <dbReference type="ARBA" id="ARBA00022475"/>
    </source>
</evidence>
<evidence type="ECO:0000256" key="3">
    <source>
        <dbReference type="ARBA" id="ARBA00022519"/>
    </source>
</evidence>
<dbReference type="InterPro" id="IPR004089">
    <property type="entry name" value="MCPsignal_dom"/>
</dbReference>
<dbReference type="GO" id="GO:0007165">
    <property type="term" value="P:signal transduction"/>
    <property type="evidence" value="ECO:0007669"/>
    <property type="project" value="UniProtKB-KW"/>
</dbReference>
<dbReference type="FunFam" id="1.10.287.950:FF:000001">
    <property type="entry name" value="Methyl-accepting chemotaxis sensory transducer"/>
    <property type="match status" value="1"/>
</dbReference>
<dbReference type="SMART" id="SM00304">
    <property type="entry name" value="HAMP"/>
    <property type="match status" value="2"/>
</dbReference>
<keyword evidence="6 11" id="KW-0472">Membrane</keyword>
<keyword evidence="7 9" id="KW-0807">Transducer</keyword>
<organism evidence="15">
    <name type="scientific">Thermohahella caldifontis</name>
    <dbReference type="NCBI Taxonomy" id="3142973"/>
    <lineage>
        <taxon>Bacteria</taxon>
        <taxon>Pseudomonadati</taxon>
        <taxon>Pseudomonadota</taxon>
        <taxon>Gammaproteobacteria</taxon>
        <taxon>Oceanospirillales</taxon>
        <taxon>Hahellaceae</taxon>
        <taxon>Thermohahella</taxon>
    </lineage>
</organism>
<sequence length="558" mass="60970">MKIQTRLIAITYLPPILLALILGVSSYLTAGQNARKSVEQAREELLASKKEQLLHYMQLVQTAIKPVYDAAGPDDQEAKQKAIAIMNSMRYGETGYIFGYDDKGTRIFHGDNDRGWGDNFWDVKDPNGVYVIRELVKVAQNGGGYVEYMWPKPGAKAPQPKLSYAVYLPKWNWIIGTGFYIDSIDRKVAEMEAVADEQISALITTFITTAVLMLLAVGIVGYFIYRSIARSLFMVTRQLNEISEGEGDLTRRLPDEAQDELGELSRAFNRFVEKIGGLIREVKYTSEQIEARSGQMEDVVQDAASAFERQTAQTDMVATAVSELTSAASQVATGAHEAAESAHHADEESQKARETVGRAVESMSQLASDLEEAASVIGNLEGDVKNIVSVLDVIRGIAEQTNLLALNAAIEAARAGEAGRGFAVVADEVRALASKTQDSTEEIQQMIEKLQSGSGRAVSVARACQQKGQDTVELAEASNQSLIEIAQAVNRINDMNTQIASAAEEQTAVTEDINRSITEITEAAEVANSGMQETREITLKLAELGRSLSQQVARFRTE</sequence>
<feature type="domain" description="T-SNARE coiled-coil homology" evidence="13">
    <location>
        <begin position="472"/>
        <end position="534"/>
    </location>
</feature>
<keyword evidence="3" id="KW-0997">Cell inner membrane</keyword>
<dbReference type="InterPro" id="IPR004090">
    <property type="entry name" value="Chemotax_Me-accpt_rcpt"/>
</dbReference>
<feature type="region of interest" description="Disordered" evidence="10">
    <location>
        <begin position="332"/>
        <end position="355"/>
    </location>
</feature>
<comment type="subcellular location">
    <subcellularLocation>
        <location evidence="1">Cell inner membrane</location>
        <topology evidence="1">Multi-pass membrane protein</topology>
    </subcellularLocation>
</comment>
<dbReference type="PANTHER" id="PTHR32089">
    <property type="entry name" value="METHYL-ACCEPTING CHEMOTAXIS PROTEIN MCPB"/>
    <property type="match status" value="1"/>
</dbReference>
<dbReference type="InterPro" id="IPR000727">
    <property type="entry name" value="T_SNARE_dom"/>
</dbReference>
<evidence type="ECO:0000256" key="7">
    <source>
        <dbReference type="ARBA" id="ARBA00023224"/>
    </source>
</evidence>
<evidence type="ECO:0000256" key="6">
    <source>
        <dbReference type="ARBA" id="ARBA00023136"/>
    </source>
</evidence>
<dbReference type="SMART" id="SM01049">
    <property type="entry name" value="Cache_2"/>
    <property type="match status" value="1"/>
</dbReference>
<dbReference type="EMBL" id="CP154858">
    <property type="protein sequence ID" value="XDT73192.1"/>
    <property type="molecule type" value="Genomic_DNA"/>
</dbReference>
<dbReference type="Gene3D" id="1.10.287.950">
    <property type="entry name" value="Methyl-accepting chemotaxis protein"/>
    <property type="match status" value="1"/>
</dbReference>
<dbReference type="SUPFAM" id="SSF58104">
    <property type="entry name" value="Methyl-accepting chemotaxis protein (MCP) signaling domain"/>
    <property type="match status" value="1"/>
</dbReference>
<evidence type="ECO:0000256" key="11">
    <source>
        <dbReference type="SAM" id="Phobius"/>
    </source>
</evidence>
<dbReference type="CDD" id="cd11386">
    <property type="entry name" value="MCP_signal"/>
    <property type="match status" value="1"/>
</dbReference>
<dbReference type="GO" id="GO:0005886">
    <property type="term" value="C:plasma membrane"/>
    <property type="evidence" value="ECO:0007669"/>
    <property type="project" value="UniProtKB-SubCell"/>
</dbReference>
<evidence type="ECO:0000256" key="10">
    <source>
        <dbReference type="SAM" id="MobiDB-lite"/>
    </source>
</evidence>
<evidence type="ECO:0000259" key="12">
    <source>
        <dbReference type="PROSITE" id="PS50111"/>
    </source>
</evidence>
<evidence type="ECO:0000259" key="14">
    <source>
        <dbReference type="PROSITE" id="PS50885"/>
    </source>
</evidence>
<name>A0AB39UY01_9GAMM</name>
<feature type="domain" description="Methyl-accepting transducer" evidence="12">
    <location>
        <begin position="285"/>
        <end position="521"/>
    </location>
</feature>
<keyword evidence="2" id="KW-1003">Cell membrane</keyword>
<accession>A0AB39UY01</accession>
<feature type="transmembrane region" description="Helical" evidence="11">
    <location>
        <begin position="201"/>
        <end position="225"/>
    </location>
</feature>
<dbReference type="InterPro" id="IPR033480">
    <property type="entry name" value="sCache_2"/>
</dbReference>
<evidence type="ECO:0000256" key="5">
    <source>
        <dbReference type="ARBA" id="ARBA00022989"/>
    </source>
</evidence>
<protein>
    <submittedName>
        <fullName evidence="15">Methyl-accepting chemotaxis protein</fullName>
    </submittedName>
</protein>
<dbReference type="Pfam" id="PF00672">
    <property type="entry name" value="HAMP"/>
    <property type="match status" value="1"/>
</dbReference>
<evidence type="ECO:0000259" key="13">
    <source>
        <dbReference type="PROSITE" id="PS50192"/>
    </source>
</evidence>
<dbReference type="CDD" id="cd06225">
    <property type="entry name" value="HAMP"/>
    <property type="match status" value="1"/>
</dbReference>
<dbReference type="PRINTS" id="PR00260">
    <property type="entry name" value="CHEMTRNSDUCR"/>
</dbReference>
<evidence type="ECO:0000256" key="9">
    <source>
        <dbReference type="PROSITE-ProRule" id="PRU00284"/>
    </source>
</evidence>
<proteinExistence type="inferred from homology"/>
<comment type="similarity">
    <text evidence="8">Belongs to the methyl-accepting chemotaxis (MCP) protein family.</text>
</comment>
<dbReference type="Gene3D" id="3.30.450.20">
    <property type="entry name" value="PAS domain"/>
    <property type="match status" value="1"/>
</dbReference>
<evidence type="ECO:0000256" key="1">
    <source>
        <dbReference type="ARBA" id="ARBA00004429"/>
    </source>
</evidence>